<dbReference type="Gene3D" id="3.40.50.300">
    <property type="entry name" value="P-loop containing nucleotide triphosphate hydrolases"/>
    <property type="match status" value="1"/>
</dbReference>
<dbReference type="InterPro" id="IPR017911">
    <property type="entry name" value="MacB-like_ATP-bd"/>
</dbReference>
<dbReference type="InterPro" id="IPR017871">
    <property type="entry name" value="ABC_transporter-like_CS"/>
</dbReference>
<proteinExistence type="predicted"/>
<accession>A0ABR8Z8U3</accession>
<dbReference type="SMART" id="SM00382">
    <property type="entry name" value="AAA"/>
    <property type="match status" value="1"/>
</dbReference>
<keyword evidence="2" id="KW-0547">Nucleotide-binding</keyword>
<dbReference type="CDD" id="cd03255">
    <property type="entry name" value="ABC_MJ0796_LolCDE_FtsE"/>
    <property type="match status" value="1"/>
</dbReference>
<dbReference type="PANTHER" id="PTHR24220:SF86">
    <property type="entry name" value="ABC TRANSPORTER ABCH.1"/>
    <property type="match status" value="1"/>
</dbReference>
<dbReference type="PROSITE" id="PS00211">
    <property type="entry name" value="ABC_TRANSPORTER_1"/>
    <property type="match status" value="1"/>
</dbReference>
<dbReference type="Proteomes" id="UP000637299">
    <property type="component" value="Unassembled WGS sequence"/>
</dbReference>
<evidence type="ECO:0000313" key="6">
    <source>
        <dbReference type="Proteomes" id="UP000637299"/>
    </source>
</evidence>
<feature type="domain" description="ABC transporter" evidence="4">
    <location>
        <begin position="2"/>
        <end position="222"/>
    </location>
</feature>
<dbReference type="SUPFAM" id="SSF52540">
    <property type="entry name" value="P-loop containing nucleoside triphosphate hydrolases"/>
    <property type="match status" value="1"/>
</dbReference>
<dbReference type="Pfam" id="PF00005">
    <property type="entry name" value="ABC_tran"/>
    <property type="match status" value="1"/>
</dbReference>
<dbReference type="RefSeq" id="WP_056079509.1">
    <property type="nucleotide sequence ID" value="NZ_JACYFS010000001.1"/>
</dbReference>
<evidence type="ECO:0000259" key="4">
    <source>
        <dbReference type="PROSITE" id="PS50893"/>
    </source>
</evidence>
<dbReference type="GO" id="GO:0005524">
    <property type="term" value="F:ATP binding"/>
    <property type="evidence" value="ECO:0007669"/>
    <property type="project" value="UniProtKB-KW"/>
</dbReference>
<name>A0ABR8Z8U3_9FLAO</name>
<gene>
    <name evidence="5" type="ORF">IC610_04495</name>
</gene>
<dbReference type="InterPro" id="IPR003439">
    <property type="entry name" value="ABC_transporter-like_ATP-bd"/>
</dbReference>
<evidence type="ECO:0000256" key="2">
    <source>
        <dbReference type="ARBA" id="ARBA00022741"/>
    </source>
</evidence>
<dbReference type="InterPro" id="IPR015854">
    <property type="entry name" value="ABC_transpr_LolD-like"/>
</dbReference>
<dbReference type="InterPro" id="IPR027417">
    <property type="entry name" value="P-loop_NTPase"/>
</dbReference>
<dbReference type="EMBL" id="JACYFS010000001">
    <property type="protein sequence ID" value="MBD8081682.1"/>
    <property type="molecule type" value="Genomic_DNA"/>
</dbReference>
<reference evidence="5 6" key="1">
    <citation type="submission" date="2020-09" db="EMBL/GenBank/DDBJ databases">
        <title>Genome seq and assembly of Chryseobacterium sp.</title>
        <authorList>
            <person name="Chhetri G."/>
        </authorList>
    </citation>
    <scope>NUCLEOTIDE SEQUENCE [LARGE SCALE GENOMIC DNA]</scope>
    <source>
        <strain evidence="5 6">GCR10</strain>
    </source>
</reference>
<evidence type="ECO:0000256" key="1">
    <source>
        <dbReference type="ARBA" id="ARBA00022448"/>
    </source>
</evidence>
<keyword evidence="3 5" id="KW-0067">ATP-binding</keyword>
<dbReference type="PROSITE" id="PS50893">
    <property type="entry name" value="ABC_TRANSPORTER_2"/>
    <property type="match status" value="1"/>
</dbReference>
<dbReference type="InterPro" id="IPR003593">
    <property type="entry name" value="AAA+_ATPase"/>
</dbReference>
<keyword evidence="6" id="KW-1185">Reference proteome</keyword>
<protein>
    <submittedName>
        <fullName evidence="5">ABC transporter ATP-binding protein</fullName>
    </submittedName>
</protein>
<evidence type="ECO:0000313" key="5">
    <source>
        <dbReference type="EMBL" id="MBD8081682.1"/>
    </source>
</evidence>
<comment type="caution">
    <text evidence="5">The sequence shown here is derived from an EMBL/GenBank/DDBJ whole genome shotgun (WGS) entry which is preliminary data.</text>
</comment>
<keyword evidence="1" id="KW-0813">Transport</keyword>
<evidence type="ECO:0000256" key="3">
    <source>
        <dbReference type="ARBA" id="ARBA00022840"/>
    </source>
</evidence>
<dbReference type="PANTHER" id="PTHR24220">
    <property type="entry name" value="IMPORT ATP-BINDING PROTEIN"/>
    <property type="match status" value="1"/>
</dbReference>
<organism evidence="5 6">
    <name type="scientific">Chryseobacterium caseinilyticum</name>
    <dbReference type="NCBI Taxonomy" id="2771428"/>
    <lineage>
        <taxon>Bacteria</taxon>
        <taxon>Pseudomonadati</taxon>
        <taxon>Bacteroidota</taxon>
        <taxon>Flavobacteriia</taxon>
        <taxon>Flavobacteriales</taxon>
        <taxon>Weeksellaceae</taxon>
        <taxon>Chryseobacterium group</taxon>
        <taxon>Chryseobacterium</taxon>
    </lineage>
</organism>
<sequence length="222" mass="24545">MITAKNIRKSYGSLEVLKGVDLHIKTGEVVSIVGESGAGKSTLLQILGTLDSPTIPKDSSTEITIAGESFINMTDKQISKFRNQNIGFVFQFHQLLPEFTALENVLIPTKIAGANEREAIEKAESIFHDLKIEHRLDHKPGQLSGGEAQRVAVARALINSPKIIFADEPTGNLDSKNADDLHRLFFDLRDKYNQTFVIVTHNPNLAEITDRKLVMVDGLIVE</sequence>